<dbReference type="AlphaFoldDB" id="A0A6C7EC31"/>
<organism evidence="5 6">
    <name type="scientific">Ilumatobacter coccineus (strain NBRC 103263 / KCTC 29153 / YM16-304)</name>
    <dbReference type="NCBI Taxonomy" id="1313172"/>
    <lineage>
        <taxon>Bacteria</taxon>
        <taxon>Bacillati</taxon>
        <taxon>Actinomycetota</taxon>
        <taxon>Acidimicrobiia</taxon>
        <taxon>Acidimicrobiales</taxon>
        <taxon>Ilumatobacteraceae</taxon>
        <taxon>Ilumatobacter</taxon>
    </lineage>
</organism>
<evidence type="ECO:0000313" key="6">
    <source>
        <dbReference type="Proteomes" id="UP000011863"/>
    </source>
</evidence>
<dbReference type="RefSeq" id="WP_015443564.1">
    <property type="nucleotide sequence ID" value="NC_020520.1"/>
</dbReference>
<dbReference type="Gene3D" id="2.40.30.10">
    <property type="entry name" value="Translation factors"/>
    <property type="match status" value="1"/>
</dbReference>
<dbReference type="Gene3D" id="3.40.50.80">
    <property type="entry name" value="Nucleotide-binding domain of ferredoxin-NADP reductase (FNR) module"/>
    <property type="match status" value="1"/>
</dbReference>
<feature type="domain" description="SIP-like Rossmann fold" evidence="3">
    <location>
        <begin position="157"/>
        <end position="265"/>
    </location>
</feature>
<sequence length="305" mass="31934">MAERAGGGGYATGGRVGSGERTLPPGFVTGVGRVVAASDVGPRLRRVVVQAPEFETLDCGDGPAPGFRVLIPSSGHPVVMPTASLEAGLTYPDGVEPSTPRTITVRRHDPVAATIEIDVAMTHDGVLVDWASSAAVGGEVGFAGPRRFPPLPDGPLVLLGDESALPAIAAIIETSSRDRIPLFHVGVEVDTSADEIELGVPVAWYRRDGQTPGAALVAGVAALALPAGAVVWVAGEARMARGVRRLLEQTSPPPQHIRASGYWRANTASDELDEKILELTRELVASGDSMELLDEFALAFEERED</sequence>
<evidence type="ECO:0000313" key="5">
    <source>
        <dbReference type="EMBL" id="BAN04317.1"/>
    </source>
</evidence>
<evidence type="ECO:0000259" key="4">
    <source>
        <dbReference type="Pfam" id="PF08021"/>
    </source>
</evidence>
<keyword evidence="6" id="KW-1185">Reference proteome</keyword>
<dbReference type="InterPro" id="IPR007037">
    <property type="entry name" value="SIP_rossman_dom"/>
</dbReference>
<gene>
    <name evidence="5" type="ORF">YM304_40030</name>
</gene>
<keyword evidence="2" id="KW-0812">Transmembrane</keyword>
<dbReference type="PANTHER" id="PTHR30157:SF0">
    <property type="entry name" value="NADPH-DEPENDENT FERRIC-CHELATE REDUCTASE"/>
    <property type="match status" value="1"/>
</dbReference>
<dbReference type="Pfam" id="PF08021">
    <property type="entry name" value="FAD_binding_9"/>
    <property type="match status" value="1"/>
</dbReference>
<dbReference type="Pfam" id="PF04954">
    <property type="entry name" value="SIP"/>
    <property type="match status" value="1"/>
</dbReference>
<dbReference type="PANTHER" id="PTHR30157">
    <property type="entry name" value="FERRIC REDUCTASE, NADPH-DEPENDENT"/>
    <property type="match status" value="1"/>
</dbReference>
<dbReference type="Proteomes" id="UP000011863">
    <property type="component" value="Chromosome"/>
</dbReference>
<reference evidence="5 6" key="1">
    <citation type="journal article" date="2013" name="Int. J. Syst. Evol. Microbiol.">
        <title>Ilumatobacter nonamiense sp. nov. and Ilumatobacter coccineum sp. nov., isolated from seashore sand.</title>
        <authorList>
            <person name="Matsumoto A."/>
            <person name="Kasai H."/>
            <person name="Matsuo Y."/>
            <person name="Shizuri Y."/>
            <person name="Ichikawa N."/>
            <person name="Fujita N."/>
            <person name="Omura S."/>
            <person name="Takahashi Y."/>
        </authorList>
    </citation>
    <scope>NUCLEOTIDE SEQUENCE [LARGE SCALE GENOMIC DNA]</scope>
    <source>
        <strain evidence="6">NBRC 103263 / KCTC 29153 / YM16-304</strain>
    </source>
</reference>
<dbReference type="InterPro" id="IPR013113">
    <property type="entry name" value="SIP_FAD-bd"/>
</dbReference>
<dbReference type="OrthoDB" id="9814826at2"/>
<evidence type="ECO:0000259" key="3">
    <source>
        <dbReference type="Pfam" id="PF04954"/>
    </source>
</evidence>
<proteinExistence type="predicted"/>
<dbReference type="CDD" id="cd06193">
    <property type="entry name" value="siderophore_interacting"/>
    <property type="match status" value="1"/>
</dbReference>
<protein>
    <submittedName>
        <fullName evidence="5">Putative siderophore interacting protein</fullName>
    </submittedName>
</protein>
<feature type="region of interest" description="Disordered" evidence="1">
    <location>
        <begin position="1"/>
        <end position="21"/>
    </location>
</feature>
<dbReference type="InterPro" id="IPR039261">
    <property type="entry name" value="FNR_nucleotide-bd"/>
</dbReference>
<keyword evidence="2" id="KW-1133">Transmembrane helix</keyword>
<feature type="transmembrane region" description="Helical" evidence="2">
    <location>
        <begin position="214"/>
        <end position="235"/>
    </location>
</feature>
<feature type="domain" description="Siderophore-interacting FAD-binding" evidence="4">
    <location>
        <begin position="34"/>
        <end position="146"/>
    </location>
</feature>
<evidence type="ECO:0000256" key="2">
    <source>
        <dbReference type="SAM" id="Phobius"/>
    </source>
</evidence>
<dbReference type="KEGG" id="aym:YM304_40030"/>
<dbReference type="EMBL" id="AP012057">
    <property type="protein sequence ID" value="BAN04317.1"/>
    <property type="molecule type" value="Genomic_DNA"/>
</dbReference>
<dbReference type="InterPro" id="IPR039374">
    <property type="entry name" value="SIP_fam"/>
</dbReference>
<name>A0A6C7EC31_ILUCY</name>
<evidence type="ECO:0000256" key="1">
    <source>
        <dbReference type="SAM" id="MobiDB-lite"/>
    </source>
</evidence>
<feature type="compositionally biased region" description="Gly residues" evidence="1">
    <location>
        <begin position="1"/>
        <end position="17"/>
    </location>
</feature>
<keyword evidence="2" id="KW-0472">Membrane</keyword>
<accession>A0A6C7EC31</accession>